<dbReference type="GO" id="GO:0016757">
    <property type="term" value="F:glycosyltransferase activity"/>
    <property type="evidence" value="ECO:0007669"/>
    <property type="project" value="UniProtKB-KW"/>
</dbReference>
<name>A0A1W1YLV1_9FIRM</name>
<feature type="domain" description="Aminoacyl-transfer RNA synthetases class-II family profile" evidence="11">
    <location>
        <begin position="26"/>
        <end position="331"/>
    </location>
</feature>
<dbReference type="GO" id="GO:0006427">
    <property type="term" value="P:histidyl-tRNA aminoacylation"/>
    <property type="evidence" value="ECO:0007669"/>
    <property type="project" value="TreeGrafter"/>
</dbReference>
<dbReference type="InterPro" id="IPR045864">
    <property type="entry name" value="aa-tRNA-synth_II/BPL/LPL"/>
</dbReference>
<dbReference type="InterPro" id="IPR041715">
    <property type="entry name" value="HisRS-like_core"/>
</dbReference>
<gene>
    <name evidence="9" type="primary">hisZ</name>
    <name evidence="12" type="ORF">SAMN02745168_0514</name>
</gene>
<evidence type="ECO:0000256" key="8">
    <source>
        <dbReference type="ARBA" id="ARBA00025246"/>
    </source>
</evidence>
<feature type="binding site" evidence="10">
    <location>
        <position position="129"/>
    </location>
    <ligand>
        <name>L-histidine</name>
        <dbReference type="ChEBI" id="CHEBI:57595"/>
    </ligand>
</feature>
<dbReference type="UniPathway" id="UPA00031">
    <property type="reaction ID" value="UER00006"/>
</dbReference>
<dbReference type="GO" id="GO:0000105">
    <property type="term" value="P:L-histidine biosynthetic process"/>
    <property type="evidence" value="ECO:0007669"/>
    <property type="project" value="UniProtKB-UniRule"/>
</dbReference>
<dbReference type="NCBIfam" id="TIGR00443">
    <property type="entry name" value="hisZ_biosyn_reg"/>
    <property type="match status" value="1"/>
</dbReference>
<comment type="miscellaneous">
    <text evidence="9">This function is generally fulfilled by the C-terminal part of HisG, which is missing in some bacteria such as this one.</text>
</comment>
<evidence type="ECO:0000256" key="9">
    <source>
        <dbReference type="HAMAP-Rule" id="MF_00125"/>
    </source>
</evidence>
<evidence type="ECO:0000256" key="4">
    <source>
        <dbReference type="ARBA" id="ARBA00020397"/>
    </source>
</evidence>
<evidence type="ECO:0000259" key="11">
    <source>
        <dbReference type="PROSITE" id="PS50862"/>
    </source>
</evidence>
<dbReference type="STRING" id="1122930.SAMN02745168_0514"/>
<dbReference type="SUPFAM" id="SSF55681">
    <property type="entry name" value="Class II aaRS and biotin synthetases"/>
    <property type="match status" value="1"/>
</dbReference>
<dbReference type="RefSeq" id="WP_084233151.1">
    <property type="nucleotide sequence ID" value="NZ_FWXW01000001.1"/>
</dbReference>
<keyword evidence="7 9" id="KW-0368">Histidine biosynthesis</keyword>
<feature type="binding site" evidence="10">
    <location>
        <begin position="273"/>
        <end position="274"/>
    </location>
    <ligand>
        <name>L-histidine</name>
        <dbReference type="ChEBI" id="CHEBI:57595"/>
    </ligand>
</feature>
<dbReference type="InterPro" id="IPR004517">
    <property type="entry name" value="HisZ"/>
</dbReference>
<dbReference type="EMBL" id="FWXW01000001">
    <property type="protein sequence ID" value="SMC37103.1"/>
    <property type="molecule type" value="Genomic_DNA"/>
</dbReference>
<dbReference type="Pfam" id="PF13393">
    <property type="entry name" value="tRNA-synt_His"/>
    <property type="match status" value="1"/>
</dbReference>
<comment type="subunit">
    <text evidence="9">Heteromultimer composed of HisG and HisZ subunits.</text>
</comment>
<dbReference type="HAMAP" id="MF_00125">
    <property type="entry name" value="HisZ"/>
    <property type="match status" value="1"/>
</dbReference>
<dbReference type="PROSITE" id="PS50862">
    <property type="entry name" value="AA_TRNA_LIGASE_II"/>
    <property type="match status" value="1"/>
</dbReference>
<dbReference type="GO" id="GO:0140096">
    <property type="term" value="F:catalytic activity, acting on a protein"/>
    <property type="evidence" value="ECO:0007669"/>
    <property type="project" value="UniProtKB-ARBA"/>
</dbReference>
<evidence type="ECO:0000256" key="1">
    <source>
        <dbReference type="ARBA" id="ARBA00004496"/>
    </source>
</evidence>
<evidence type="ECO:0000256" key="10">
    <source>
        <dbReference type="PIRSR" id="PIRSR001549-1"/>
    </source>
</evidence>
<keyword evidence="6 9" id="KW-0028">Amino-acid biosynthesis</keyword>
<comment type="similarity">
    <text evidence="3 9">Belongs to the class-II aminoacyl-tRNA synthetase family. HisZ subfamily.</text>
</comment>
<evidence type="ECO:0000256" key="3">
    <source>
        <dbReference type="ARBA" id="ARBA00005539"/>
    </source>
</evidence>
<proteinExistence type="inferred from homology"/>
<evidence type="ECO:0000256" key="7">
    <source>
        <dbReference type="ARBA" id="ARBA00023102"/>
    </source>
</evidence>
<reference evidence="12 13" key="1">
    <citation type="submission" date="2017-04" db="EMBL/GenBank/DDBJ databases">
        <authorList>
            <person name="Afonso C.L."/>
            <person name="Miller P.J."/>
            <person name="Scott M.A."/>
            <person name="Spackman E."/>
            <person name="Goraichik I."/>
            <person name="Dimitrov K.M."/>
            <person name="Suarez D.L."/>
            <person name="Swayne D.E."/>
        </authorList>
    </citation>
    <scope>NUCLEOTIDE SEQUENCE [LARGE SCALE GENOMIC DNA]</scope>
    <source>
        <strain evidence="12 13">DSM 12816</strain>
    </source>
</reference>
<accession>A0A1W1YLV1</accession>
<dbReference type="PIRSF" id="PIRSF001549">
    <property type="entry name" value="His-tRNA_synth"/>
    <property type="match status" value="1"/>
</dbReference>
<protein>
    <recommendedName>
        <fullName evidence="4 9">ATP phosphoribosyltransferase regulatory subunit</fullName>
    </recommendedName>
</protein>
<evidence type="ECO:0000313" key="12">
    <source>
        <dbReference type="EMBL" id="SMC37103.1"/>
    </source>
</evidence>
<comment type="function">
    <text evidence="8 9">Required for the first step of histidine biosynthesis. May allow the feedback regulation of ATP phosphoribosyltransferase activity by histidine.</text>
</comment>
<dbReference type="CDD" id="cd00773">
    <property type="entry name" value="HisRS-like_core"/>
    <property type="match status" value="1"/>
</dbReference>
<feature type="binding site" evidence="10">
    <location>
        <position position="111"/>
    </location>
    <ligand>
        <name>L-histidine</name>
        <dbReference type="ChEBI" id="CHEBI:57595"/>
    </ligand>
</feature>
<comment type="subcellular location">
    <subcellularLocation>
        <location evidence="1 9">Cytoplasm</location>
    </subcellularLocation>
</comment>
<dbReference type="Proteomes" id="UP000192790">
    <property type="component" value="Unassembled WGS sequence"/>
</dbReference>
<dbReference type="PANTHER" id="PTHR43707">
    <property type="entry name" value="HISTIDYL-TRNA SYNTHETASE"/>
    <property type="match status" value="1"/>
</dbReference>
<comment type="pathway">
    <text evidence="2 9">Amino-acid biosynthesis; L-histidine biosynthesis; L-histidine from 5-phospho-alpha-D-ribose 1-diphosphate: step 1/9.</text>
</comment>
<keyword evidence="13" id="KW-1185">Reference proteome</keyword>
<dbReference type="GO" id="GO:0004821">
    <property type="term" value="F:histidine-tRNA ligase activity"/>
    <property type="evidence" value="ECO:0007669"/>
    <property type="project" value="TreeGrafter"/>
</dbReference>
<sequence length="393" mass="42324">MKPFSVSTPEGTKDLLYSDCLARRGVQAALGSLFRRRGYSEIITPEVEYYDLFLQSGNPLPQEAMRKLVDQSGKILVMRPDNTAPIARICASRLQSANLPLRLYYSQTVFRSGSANRGRNSEIAQCGVELIGAPGRRADLEMVATAVQALEACGVSDFRIELGHAGFFRALAAQLDLDEEAYERLRGAVEGKNFASLEELLDSYGKLPAAAALRKLSMLFGGAEVLDEARSLFDGGEAREALDLLAWLYKELSAAGMENRVQFDLGLVHQLEYYTGVVFRGYAAGAGSVVLSGGRYDNLMASFGRPAPATGFAVDVDAVAGCLAPPEPPVPDTVVHYAPECLRGALRLADSMPPGACQLSPYENPEESVALAGEKGAKCVVFLDNGTVREVKL</sequence>
<dbReference type="Gene3D" id="3.30.930.10">
    <property type="entry name" value="Bira Bifunctional Protein, Domain 2"/>
    <property type="match status" value="1"/>
</dbReference>
<organism evidence="12 13">
    <name type="scientific">Papillibacter cinnamivorans DSM 12816</name>
    <dbReference type="NCBI Taxonomy" id="1122930"/>
    <lineage>
        <taxon>Bacteria</taxon>
        <taxon>Bacillati</taxon>
        <taxon>Bacillota</taxon>
        <taxon>Clostridia</taxon>
        <taxon>Eubacteriales</taxon>
        <taxon>Oscillospiraceae</taxon>
        <taxon>Papillibacter</taxon>
    </lineage>
</organism>
<feature type="binding site" evidence="10">
    <location>
        <begin position="81"/>
        <end position="83"/>
    </location>
    <ligand>
        <name>L-histidine</name>
        <dbReference type="ChEBI" id="CHEBI:57595"/>
    </ligand>
</feature>
<dbReference type="InterPro" id="IPR006195">
    <property type="entry name" value="aa-tRNA-synth_II"/>
</dbReference>
<dbReference type="OrthoDB" id="9800814at2"/>
<evidence type="ECO:0000256" key="6">
    <source>
        <dbReference type="ARBA" id="ARBA00022605"/>
    </source>
</evidence>
<keyword evidence="12" id="KW-0808">Transferase</keyword>
<dbReference type="PANTHER" id="PTHR43707:SF6">
    <property type="entry name" value="ATP PHOSPHORIBOSYLTRANSFERASE REGULATORY SUBUNIT"/>
    <property type="match status" value="1"/>
</dbReference>
<evidence type="ECO:0000313" key="13">
    <source>
        <dbReference type="Proteomes" id="UP000192790"/>
    </source>
</evidence>
<feature type="binding site" evidence="10">
    <location>
        <position position="125"/>
    </location>
    <ligand>
        <name>L-histidine</name>
        <dbReference type="ChEBI" id="CHEBI:57595"/>
    </ligand>
</feature>
<dbReference type="InterPro" id="IPR004516">
    <property type="entry name" value="HisRS/HisZ"/>
</dbReference>
<evidence type="ECO:0000256" key="2">
    <source>
        <dbReference type="ARBA" id="ARBA00004667"/>
    </source>
</evidence>
<dbReference type="GO" id="GO:0005737">
    <property type="term" value="C:cytoplasm"/>
    <property type="evidence" value="ECO:0007669"/>
    <property type="project" value="UniProtKB-SubCell"/>
</dbReference>
<evidence type="ECO:0000256" key="5">
    <source>
        <dbReference type="ARBA" id="ARBA00022490"/>
    </source>
</evidence>
<keyword evidence="12" id="KW-0328">Glycosyltransferase</keyword>
<dbReference type="AlphaFoldDB" id="A0A1W1YLV1"/>
<keyword evidence="5 9" id="KW-0963">Cytoplasm</keyword>